<organism evidence="3">
    <name type="scientific">Brugia pahangi</name>
    <name type="common">Filarial nematode worm</name>
    <dbReference type="NCBI Taxonomy" id="6280"/>
    <lineage>
        <taxon>Eukaryota</taxon>
        <taxon>Metazoa</taxon>
        <taxon>Ecdysozoa</taxon>
        <taxon>Nematoda</taxon>
        <taxon>Chromadorea</taxon>
        <taxon>Rhabditida</taxon>
        <taxon>Spirurina</taxon>
        <taxon>Spiruromorpha</taxon>
        <taxon>Filarioidea</taxon>
        <taxon>Onchocercidae</taxon>
        <taxon>Brugia</taxon>
    </lineage>
</organism>
<evidence type="ECO:0000313" key="2">
    <source>
        <dbReference type="Proteomes" id="UP000278627"/>
    </source>
</evidence>
<dbReference type="Proteomes" id="UP000278627">
    <property type="component" value="Unassembled WGS sequence"/>
</dbReference>
<sequence length="73" mass="8548">MTTGMKDQMDDRCKWYDNILLHVNWMFVDGVVIKGSIIGNEITREFTSLCKGRGRKVVDITSRMNFRHPQPLF</sequence>
<dbReference type="EMBL" id="UZAD01003836">
    <property type="protein sequence ID" value="VDN86646.1"/>
    <property type="molecule type" value="Genomic_DNA"/>
</dbReference>
<protein>
    <submittedName>
        <fullName evidence="3">DDE_Tnp_1_7 domain-containing protein</fullName>
    </submittedName>
</protein>
<evidence type="ECO:0000313" key="3">
    <source>
        <dbReference type="WBParaSite" id="BPAG_0000549401-mRNA-1"/>
    </source>
</evidence>
<reference evidence="1 2" key="2">
    <citation type="submission" date="2018-11" db="EMBL/GenBank/DDBJ databases">
        <authorList>
            <consortium name="Pathogen Informatics"/>
        </authorList>
    </citation>
    <scope>NUCLEOTIDE SEQUENCE [LARGE SCALE GENOMIC DNA]</scope>
</reference>
<accession>A0A0N4TBA7</accession>
<gene>
    <name evidence="1" type="ORF">BPAG_LOCUS5460</name>
</gene>
<reference evidence="3" key="1">
    <citation type="submission" date="2017-02" db="UniProtKB">
        <authorList>
            <consortium name="WormBaseParasite"/>
        </authorList>
    </citation>
    <scope>IDENTIFICATION</scope>
</reference>
<dbReference type="WBParaSite" id="BPAG_0000549401-mRNA-1">
    <property type="protein sequence ID" value="BPAG_0000549401-mRNA-1"/>
    <property type="gene ID" value="BPAG_0000549401"/>
</dbReference>
<evidence type="ECO:0000313" key="1">
    <source>
        <dbReference type="EMBL" id="VDN86646.1"/>
    </source>
</evidence>
<keyword evidence="2" id="KW-1185">Reference proteome</keyword>
<name>A0A0N4TBA7_BRUPA</name>
<dbReference type="AlphaFoldDB" id="A0A0N4TBA7"/>
<proteinExistence type="predicted"/>